<feature type="compositionally biased region" description="Low complexity" evidence="1">
    <location>
        <begin position="66"/>
        <end position="86"/>
    </location>
</feature>
<evidence type="ECO:0000313" key="3">
    <source>
        <dbReference type="Proteomes" id="UP000008237"/>
    </source>
</evidence>
<evidence type="ECO:0000313" key="2">
    <source>
        <dbReference type="EMBL" id="EFN75527.1"/>
    </source>
</evidence>
<dbReference type="EMBL" id="GL453780">
    <property type="protein sequence ID" value="EFN75527.1"/>
    <property type="molecule type" value="Genomic_DNA"/>
</dbReference>
<evidence type="ECO:0000256" key="1">
    <source>
        <dbReference type="SAM" id="MobiDB-lite"/>
    </source>
</evidence>
<dbReference type="PhylomeDB" id="E2C954"/>
<dbReference type="Proteomes" id="UP000008237">
    <property type="component" value="Unassembled WGS sequence"/>
</dbReference>
<gene>
    <name evidence="2" type="ORF">EAI_03553</name>
</gene>
<proteinExistence type="predicted"/>
<sequence>MVFTLTLPLIGLEPTKFSALSTRFQCEVIQGWPPSAPEQISPSAIKNSNDVSCLALFGSTRDEESSSSSSPSVSSSSTKSASVGSESPREQRSEQDIRIMYQGRDILNLAANIRDPVWSSRDMWHRTEEYESLTPSRSIMQRLQVQTLTEDDTMDACTICKFRQPKPYLY</sequence>
<dbReference type="InParanoid" id="E2C954"/>
<dbReference type="AlphaFoldDB" id="E2C954"/>
<accession>E2C954</accession>
<reference evidence="2 3" key="1">
    <citation type="journal article" date="2010" name="Science">
        <title>Genomic comparison of the ants Camponotus floridanus and Harpegnathos saltator.</title>
        <authorList>
            <person name="Bonasio R."/>
            <person name="Zhang G."/>
            <person name="Ye C."/>
            <person name="Mutti N.S."/>
            <person name="Fang X."/>
            <person name="Qin N."/>
            <person name="Donahue G."/>
            <person name="Yang P."/>
            <person name="Li Q."/>
            <person name="Li C."/>
            <person name="Zhang P."/>
            <person name="Huang Z."/>
            <person name="Berger S.L."/>
            <person name="Reinberg D."/>
            <person name="Wang J."/>
            <person name="Liebig J."/>
        </authorList>
    </citation>
    <scope>NUCLEOTIDE SEQUENCE [LARGE SCALE GENOMIC DNA]</scope>
    <source>
        <strain evidence="2 3">R22 G/1</strain>
    </source>
</reference>
<organism evidence="3">
    <name type="scientific">Harpegnathos saltator</name>
    <name type="common">Jerdon's jumping ant</name>
    <dbReference type="NCBI Taxonomy" id="610380"/>
    <lineage>
        <taxon>Eukaryota</taxon>
        <taxon>Metazoa</taxon>
        <taxon>Ecdysozoa</taxon>
        <taxon>Arthropoda</taxon>
        <taxon>Hexapoda</taxon>
        <taxon>Insecta</taxon>
        <taxon>Pterygota</taxon>
        <taxon>Neoptera</taxon>
        <taxon>Endopterygota</taxon>
        <taxon>Hymenoptera</taxon>
        <taxon>Apocrita</taxon>
        <taxon>Aculeata</taxon>
        <taxon>Formicoidea</taxon>
        <taxon>Formicidae</taxon>
        <taxon>Ponerinae</taxon>
        <taxon>Ponerini</taxon>
        <taxon>Harpegnathos</taxon>
    </lineage>
</organism>
<dbReference type="OrthoDB" id="6819088at2759"/>
<protein>
    <submittedName>
        <fullName evidence="2">Uncharacterized protein</fullName>
    </submittedName>
</protein>
<keyword evidence="3" id="KW-1185">Reference proteome</keyword>
<feature type="region of interest" description="Disordered" evidence="1">
    <location>
        <begin position="59"/>
        <end position="95"/>
    </location>
</feature>
<name>E2C954_HARSA</name>
<dbReference type="OMA" id="DACTICK"/>